<dbReference type="InterPro" id="IPR038765">
    <property type="entry name" value="Papain-like_cys_pep_sf"/>
</dbReference>
<name>A0A1D7TKR9_9BACT</name>
<keyword evidence="5" id="KW-0732">Signal</keyword>
<feature type="domain" description="Peptidase M15C" evidence="10">
    <location>
        <begin position="595"/>
        <end position="659"/>
    </location>
</feature>
<dbReference type="GO" id="GO:0006508">
    <property type="term" value="P:proteolysis"/>
    <property type="evidence" value="ECO:0007669"/>
    <property type="project" value="UniProtKB-KW"/>
</dbReference>
<dbReference type="GO" id="GO:0008234">
    <property type="term" value="F:cysteine-type peptidase activity"/>
    <property type="evidence" value="ECO:0007669"/>
    <property type="project" value="UniProtKB-KW"/>
</dbReference>
<evidence type="ECO:0000259" key="6">
    <source>
        <dbReference type="Pfam" id="PF00877"/>
    </source>
</evidence>
<feature type="domain" description="SH3b1" evidence="8">
    <location>
        <begin position="144"/>
        <end position="196"/>
    </location>
</feature>
<dbReference type="Gene3D" id="3.90.1720.10">
    <property type="entry name" value="endopeptidase domain like (from Nostoc punctiforme)"/>
    <property type="match status" value="1"/>
</dbReference>
<dbReference type="Pfam" id="PF13539">
    <property type="entry name" value="Peptidase_M15_4"/>
    <property type="match status" value="1"/>
</dbReference>
<dbReference type="InterPro" id="IPR039439">
    <property type="entry name" value="SH3b1_dom"/>
</dbReference>
<feature type="domain" description="NlpC/P60" evidence="6">
    <location>
        <begin position="299"/>
        <end position="379"/>
    </location>
</feature>
<dbReference type="RefSeq" id="WP_069478221.1">
    <property type="nucleotide sequence ID" value="NZ_CP017111.1"/>
</dbReference>
<dbReference type="EMBL" id="CP017111">
    <property type="protein sequence ID" value="AOO65550.1"/>
    <property type="molecule type" value="Genomic_DNA"/>
</dbReference>
<dbReference type="Gene3D" id="3.30.1380.10">
    <property type="match status" value="1"/>
</dbReference>
<dbReference type="Pfam" id="PF12913">
    <property type="entry name" value="SH3_6"/>
    <property type="match status" value="1"/>
</dbReference>
<dbReference type="Pfam" id="PF12912">
    <property type="entry name" value="N_NLPC_P60"/>
    <property type="match status" value="1"/>
</dbReference>
<evidence type="ECO:0000259" key="7">
    <source>
        <dbReference type="Pfam" id="PF12912"/>
    </source>
</evidence>
<dbReference type="InterPro" id="IPR039561">
    <property type="entry name" value="Peptidase_M15C"/>
</dbReference>
<dbReference type="Proteomes" id="UP000094609">
    <property type="component" value="Chromosome"/>
</dbReference>
<keyword evidence="4" id="KW-0788">Thiol protease</keyword>
<dbReference type="InterPro" id="IPR000064">
    <property type="entry name" value="NLP_P60_dom"/>
</dbReference>
<dbReference type="InterPro" id="IPR025606">
    <property type="entry name" value="NLPC/P60_N_dom"/>
</dbReference>
<dbReference type="InterPro" id="IPR009045">
    <property type="entry name" value="Zn_M74/Hedgehog-like"/>
</dbReference>
<dbReference type="PROSITE" id="PS51257">
    <property type="entry name" value="PROKAR_LIPOPROTEIN"/>
    <property type="match status" value="1"/>
</dbReference>
<reference evidence="12" key="1">
    <citation type="submission" date="2016-08" db="EMBL/GenBank/DDBJ databases">
        <title>Complete genome sequence of the organohalide-respiring Epsilonproteobacterium Sulfurospirillum halorespirans.</title>
        <authorList>
            <person name="Goris T."/>
            <person name="Zimmermann J."/>
            <person name="Schenz B."/>
            <person name="Lemos M."/>
            <person name="Hackermueller J."/>
            <person name="Diekert G."/>
        </authorList>
    </citation>
    <scope>NUCLEOTIDE SEQUENCE [LARGE SCALE GENOMIC DNA]</scope>
    <source>
        <strain>DSM 13726</strain>
        <strain evidence="12">PCE-M2</strain>
    </source>
</reference>
<dbReference type="SUPFAM" id="SSF54001">
    <property type="entry name" value="Cysteine proteinases"/>
    <property type="match status" value="1"/>
</dbReference>
<sequence length="668" mass="76153">MSIRNIFLFTCTLFLLSGCSLKEPSAQTVIAQKSSSKEMLLYPQNVDFLAQNITPQSVAQDDFTYRYYSPWFRTHVSHDKDDALWANRSYGLKNRYYGENLQLIDGAEIDTIISATNVEAYGSLNSHAIMIQNAQMRNLPSDKPFFKKTTLPGEGYPFDYLQTSRIHVAEPIIISHYSKDGAWAFVESSFASGWIPVESFVTVNAKERTEFLSTVKVAITKDNVPLYNAKQRFITYAKVGAILPISSEDDDFFYAYMYTRDAAFNAQKLELRIPKSFAQTVPLSFSKENLSQIGDALLGEKYGWGGFLANRDCSAMTRDFLSPFGIWIPRNSAAQKSFGEYVSLKDLTPKEKEAMILKNGIAFLSLIYLKGHIMLYAGEFEGKALVMQNIWGVRTMEEGKEGRNVIGKAIISDLYVGANQPNVPENGLLINRVEGIMVKPANPKSNNLVSKYPSVKTIKDNTVFFMDGSSLPYDDKKVKTFDEKLENADIEDMFAQKYSAFAPITDPALNDDPGRFRNDAFLKKLYGSSKSEIEKNLTTVNWLPNHGGVKLKFNKNENAAAQLQKVSDELDQLPEEYMKYLKKVDGTYYYRKIAGTSRLSAHSYGIAIDLDTQFSSYWRWDKTYQFKNEIPQKIVDIFEKHGFIWGGRWYHYDTMHFEYRPEFFESID</sequence>
<evidence type="ECO:0000256" key="4">
    <source>
        <dbReference type="ARBA" id="ARBA00022807"/>
    </source>
</evidence>
<dbReference type="Pfam" id="PF00877">
    <property type="entry name" value="NLPC_P60"/>
    <property type="match status" value="1"/>
</dbReference>
<evidence type="ECO:0000313" key="12">
    <source>
        <dbReference type="Proteomes" id="UP000094609"/>
    </source>
</evidence>
<feature type="chain" id="PRO_5009099469" evidence="5">
    <location>
        <begin position="23"/>
        <end position="668"/>
    </location>
</feature>
<evidence type="ECO:0000313" key="11">
    <source>
        <dbReference type="EMBL" id="AOO65550.1"/>
    </source>
</evidence>
<dbReference type="SUPFAM" id="SSF55166">
    <property type="entry name" value="Hedgehog/DD-peptidase"/>
    <property type="match status" value="1"/>
</dbReference>
<feature type="signal peptide" evidence="5">
    <location>
        <begin position="1"/>
        <end position="22"/>
    </location>
</feature>
<dbReference type="KEGG" id="shal:SHALO_1779"/>
<keyword evidence="2" id="KW-0645">Protease</keyword>
<evidence type="ECO:0000256" key="5">
    <source>
        <dbReference type="SAM" id="SignalP"/>
    </source>
</evidence>
<proteinExistence type="inferred from homology"/>
<evidence type="ECO:0000256" key="2">
    <source>
        <dbReference type="ARBA" id="ARBA00022670"/>
    </source>
</evidence>
<evidence type="ECO:0000256" key="3">
    <source>
        <dbReference type="ARBA" id="ARBA00022801"/>
    </source>
</evidence>
<protein>
    <submittedName>
        <fullName evidence="11">Putative peptidase</fullName>
    </submittedName>
</protein>
<evidence type="ECO:0000259" key="10">
    <source>
        <dbReference type="Pfam" id="PF13539"/>
    </source>
</evidence>
<dbReference type="PATRIC" id="fig|1193502.14.peg.1806"/>
<accession>A0A1D7TKR9</accession>
<organism evidence="11 12">
    <name type="scientific">Sulfurospirillum halorespirans DSM 13726</name>
    <dbReference type="NCBI Taxonomy" id="1193502"/>
    <lineage>
        <taxon>Bacteria</taxon>
        <taxon>Pseudomonadati</taxon>
        <taxon>Campylobacterota</taxon>
        <taxon>Epsilonproteobacteria</taxon>
        <taxon>Campylobacterales</taxon>
        <taxon>Sulfurospirillaceae</taxon>
        <taxon>Sulfurospirillum</taxon>
    </lineage>
</organism>
<dbReference type="InterPro" id="IPR026864">
    <property type="entry name" value="SH3b2-type_SH3"/>
</dbReference>
<keyword evidence="3" id="KW-0378">Hydrolase</keyword>
<evidence type="ECO:0000259" key="9">
    <source>
        <dbReference type="Pfam" id="PF12914"/>
    </source>
</evidence>
<feature type="domain" description="SH3b2-type SH3" evidence="9">
    <location>
        <begin position="217"/>
        <end position="249"/>
    </location>
</feature>
<comment type="similarity">
    <text evidence="1">Belongs to the peptidase C40 family.</text>
</comment>
<gene>
    <name evidence="11" type="ORF">SHALO_1779</name>
</gene>
<dbReference type="STRING" id="1193502.SHALO_1779"/>
<keyword evidence="12" id="KW-1185">Reference proteome</keyword>
<evidence type="ECO:0000256" key="1">
    <source>
        <dbReference type="ARBA" id="ARBA00007074"/>
    </source>
</evidence>
<feature type="domain" description="NLPC/P60 N-terminal" evidence="7">
    <location>
        <begin position="9"/>
        <end position="121"/>
    </location>
</feature>
<dbReference type="AlphaFoldDB" id="A0A1D7TKR9"/>
<evidence type="ECO:0000259" key="8">
    <source>
        <dbReference type="Pfam" id="PF12913"/>
    </source>
</evidence>
<dbReference type="Pfam" id="PF12914">
    <property type="entry name" value="SH3_7"/>
    <property type="match status" value="1"/>
</dbReference>